<dbReference type="SUPFAM" id="SSF53850">
    <property type="entry name" value="Periplasmic binding protein-like II"/>
    <property type="match status" value="1"/>
</dbReference>
<dbReference type="GO" id="GO:0042597">
    <property type="term" value="C:periplasmic space"/>
    <property type="evidence" value="ECO:0007669"/>
    <property type="project" value="UniProtKB-SubCell"/>
</dbReference>
<evidence type="ECO:0000256" key="5">
    <source>
        <dbReference type="SAM" id="SignalP"/>
    </source>
</evidence>
<evidence type="ECO:0000256" key="3">
    <source>
        <dbReference type="ARBA" id="ARBA00022448"/>
    </source>
</evidence>
<gene>
    <name evidence="6" type="ORF">ENV30_07980</name>
</gene>
<evidence type="ECO:0000256" key="2">
    <source>
        <dbReference type="ARBA" id="ARBA00008520"/>
    </source>
</evidence>
<dbReference type="AlphaFoldDB" id="A0A7V3YHJ7"/>
<proteinExistence type="inferred from homology"/>
<organism evidence="6">
    <name type="scientific">Candidatus Caldatribacterium californiense</name>
    <dbReference type="NCBI Taxonomy" id="1454726"/>
    <lineage>
        <taxon>Bacteria</taxon>
        <taxon>Pseudomonadati</taxon>
        <taxon>Atribacterota</taxon>
        <taxon>Atribacteria</taxon>
        <taxon>Atribacterales</taxon>
        <taxon>Candidatus Caldatribacteriaceae</taxon>
        <taxon>Candidatus Caldatribacterium</taxon>
    </lineage>
</organism>
<dbReference type="Gene3D" id="3.40.190.10">
    <property type="entry name" value="Periplasmic binding protein-like II"/>
    <property type="match status" value="2"/>
</dbReference>
<accession>A0A7V3YHJ7</accession>
<protein>
    <submittedName>
        <fullName evidence="6">Extracellular solute-binding protein</fullName>
    </submittedName>
</protein>
<evidence type="ECO:0000256" key="4">
    <source>
        <dbReference type="ARBA" id="ARBA00022729"/>
    </source>
</evidence>
<dbReference type="InterPro" id="IPR006059">
    <property type="entry name" value="SBP"/>
</dbReference>
<dbReference type="PANTHER" id="PTHR43649:SF34">
    <property type="entry name" value="ABC TRANSPORTER PERIPLASMIC-BINDING PROTEIN YCJN-RELATED"/>
    <property type="match status" value="1"/>
</dbReference>
<dbReference type="InterPro" id="IPR050490">
    <property type="entry name" value="Bact_solute-bd_prot1"/>
</dbReference>
<evidence type="ECO:0000313" key="6">
    <source>
        <dbReference type="EMBL" id="HGI31224.1"/>
    </source>
</evidence>
<comment type="caution">
    <text evidence="6">The sequence shown here is derived from an EMBL/GenBank/DDBJ whole genome shotgun (WGS) entry which is preliminary data.</text>
</comment>
<name>A0A7V3YHJ7_9BACT</name>
<evidence type="ECO:0000256" key="1">
    <source>
        <dbReference type="ARBA" id="ARBA00004418"/>
    </source>
</evidence>
<reference evidence="6" key="1">
    <citation type="journal article" date="2020" name="mSystems">
        <title>Genome- and Community-Level Interaction Insights into Carbon Utilization and Element Cycling Functions of Hydrothermarchaeota in Hydrothermal Sediment.</title>
        <authorList>
            <person name="Zhou Z."/>
            <person name="Liu Y."/>
            <person name="Xu W."/>
            <person name="Pan J."/>
            <person name="Luo Z.H."/>
            <person name="Li M."/>
        </authorList>
    </citation>
    <scope>NUCLEOTIDE SEQUENCE [LARGE SCALE GENOMIC DNA]</scope>
    <source>
        <strain evidence="6">SpSt-747</strain>
    </source>
</reference>
<feature type="chain" id="PRO_5030617819" evidence="5">
    <location>
        <begin position="22"/>
        <end position="496"/>
    </location>
</feature>
<keyword evidence="4 5" id="KW-0732">Signal</keyword>
<sequence>MRKLLWCVVLVVLLAVASALAAEKTWESQPGEFKGQTITVLITDPHSAVVESWKPEWEALTGAKVEMVVVPYASLYDKMMTDFITGTGAYDLICWPSTWAGDVMGGGWVLPLEDLMKEYGYPDWDDVVPAIKLIVSWGGKVYALPYDGDCHMLYYRKDALENPDYRAKFKEKYGYEYNIPPKSWEEIMDIAEFFTGWDWDNDGETEYGIAFIAQRKTQAMWSYLDIAMQYAAQPGVAPFFDPDTMEPQVNNPGWVEAMDVIQKLTKFAPPGLLSYGYSELRQAFVSGNSAIALDWGDIGILEQSPEKYGSKVKGLLGYGPLPGAMKTYDFRAKQWIEGYNQVNFLNFGGWVFSISKFSKNPVPAYKFATYFTAPERSLLDVCGVHGYTGANPWRFSHFKNIDKWIEGGWGKDSVTKYLETIQTILSDPKAITDLRIPGAAEYYDYLDLYLAEVLSGTKAPKEACDAIYAEWVKITEAHGKEKQKALYRESLGLPAE</sequence>
<comment type="similarity">
    <text evidence="2">Belongs to the bacterial solute-binding protein 1 family.</text>
</comment>
<dbReference type="EMBL" id="DTFV01000115">
    <property type="protein sequence ID" value="HGI31224.1"/>
    <property type="molecule type" value="Genomic_DNA"/>
</dbReference>
<feature type="signal peptide" evidence="5">
    <location>
        <begin position="1"/>
        <end position="21"/>
    </location>
</feature>
<dbReference type="PANTHER" id="PTHR43649">
    <property type="entry name" value="ARABINOSE-BINDING PROTEIN-RELATED"/>
    <property type="match status" value="1"/>
</dbReference>
<dbReference type="Pfam" id="PF01547">
    <property type="entry name" value="SBP_bac_1"/>
    <property type="match status" value="1"/>
</dbReference>
<keyword evidence="3" id="KW-0813">Transport</keyword>
<comment type="subcellular location">
    <subcellularLocation>
        <location evidence="1">Periplasm</location>
    </subcellularLocation>
</comment>